<keyword evidence="1" id="KW-0472">Membrane</keyword>
<sequence length="113" mass="12640">MRLFLLLLVLSFALQWVLPWWILAIVSFVLAFWLAKKGSGAFWAGFGAIFLGWLGLSLFFHLRNDGILTSRVATLFTLPQPWLLLLVTAVVGGLVGGLAALTGYFFRRAWVQK</sequence>
<feature type="transmembrane region" description="Helical" evidence="1">
    <location>
        <begin position="82"/>
        <end position="106"/>
    </location>
</feature>
<feature type="transmembrane region" description="Helical" evidence="1">
    <location>
        <begin position="6"/>
        <end position="34"/>
    </location>
</feature>
<dbReference type="RefSeq" id="WP_150092358.1">
    <property type="nucleotide sequence ID" value="NZ_VWSF01000027.1"/>
</dbReference>
<dbReference type="EMBL" id="VWSF01000027">
    <property type="protein sequence ID" value="KAA5540334.1"/>
    <property type="molecule type" value="Genomic_DNA"/>
</dbReference>
<feature type="transmembrane region" description="Helical" evidence="1">
    <location>
        <begin position="41"/>
        <end position="62"/>
    </location>
</feature>
<evidence type="ECO:0000313" key="3">
    <source>
        <dbReference type="Proteomes" id="UP000323426"/>
    </source>
</evidence>
<organism evidence="2 3">
    <name type="scientific">Adhaeribacter rhizoryzae</name>
    <dbReference type="NCBI Taxonomy" id="2607907"/>
    <lineage>
        <taxon>Bacteria</taxon>
        <taxon>Pseudomonadati</taxon>
        <taxon>Bacteroidota</taxon>
        <taxon>Cytophagia</taxon>
        <taxon>Cytophagales</taxon>
        <taxon>Hymenobacteraceae</taxon>
        <taxon>Adhaeribacter</taxon>
    </lineage>
</organism>
<dbReference type="Proteomes" id="UP000323426">
    <property type="component" value="Unassembled WGS sequence"/>
</dbReference>
<dbReference type="AlphaFoldDB" id="A0A5M6CYP0"/>
<accession>A0A5M6CYP0</accession>
<keyword evidence="1" id="KW-0812">Transmembrane</keyword>
<protein>
    <submittedName>
        <fullName evidence="2">Uncharacterized protein</fullName>
    </submittedName>
</protein>
<reference evidence="2 3" key="1">
    <citation type="submission" date="2019-09" db="EMBL/GenBank/DDBJ databases">
        <title>Genome sequence and assembly of Adhaeribacter sp.</title>
        <authorList>
            <person name="Chhetri G."/>
        </authorList>
    </citation>
    <scope>NUCLEOTIDE SEQUENCE [LARGE SCALE GENOMIC DNA]</scope>
    <source>
        <strain evidence="2 3">DK36</strain>
    </source>
</reference>
<gene>
    <name evidence="2" type="ORF">F0145_22765</name>
</gene>
<comment type="caution">
    <text evidence="2">The sequence shown here is derived from an EMBL/GenBank/DDBJ whole genome shotgun (WGS) entry which is preliminary data.</text>
</comment>
<keyword evidence="3" id="KW-1185">Reference proteome</keyword>
<name>A0A5M6CYP0_9BACT</name>
<evidence type="ECO:0000256" key="1">
    <source>
        <dbReference type="SAM" id="Phobius"/>
    </source>
</evidence>
<keyword evidence="1" id="KW-1133">Transmembrane helix</keyword>
<evidence type="ECO:0000313" key="2">
    <source>
        <dbReference type="EMBL" id="KAA5540334.1"/>
    </source>
</evidence>
<proteinExistence type="predicted"/>